<dbReference type="SUPFAM" id="SSF50993">
    <property type="entry name" value="Peptidase/esterase 'gauge' domain"/>
    <property type="match status" value="1"/>
</dbReference>
<dbReference type="GO" id="GO:0004252">
    <property type="term" value="F:serine-type endopeptidase activity"/>
    <property type="evidence" value="ECO:0007669"/>
    <property type="project" value="UniProtKB-EC"/>
</dbReference>
<dbReference type="InterPro" id="IPR002470">
    <property type="entry name" value="Peptidase_S9A"/>
</dbReference>
<evidence type="ECO:0000256" key="8">
    <source>
        <dbReference type="ARBA" id="ARBA00029698"/>
    </source>
</evidence>
<organism evidence="13 14">
    <name type="scientific">Strongyloides papillosus</name>
    <name type="common">Intestinal threadworm</name>
    <dbReference type="NCBI Taxonomy" id="174720"/>
    <lineage>
        <taxon>Eukaryota</taxon>
        <taxon>Metazoa</taxon>
        <taxon>Ecdysozoa</taxon>
        <taxon>Nematoda</taxon>
        <taxon>Chromadorea</taxon>
        <taxon>Rhabditida</taxon>
        <taxon>Tylenchina</taxon>
        <taxon>Panagrolaimomorpha</taxon>
        <taxon>Strongyloidoidea</taxon>
        <taxon>Strongyloididae</taxon>
        <taxon>Strongyloides</taxon>
    </lineage>
</organism>
<keyword evidence="13" id="KW-1185">Reference proteome</keyword>
<dbReference type="PANTHER" id="PTHR42881:SF2">
    <property type="entry name" value="PROLYL ENDOPEPTIDASE"/>
    <property type="match status" value="1"/>
</dbReference>
<evidence type="ECO:0000313" key="13">
    <source>
        <dbReference type="Proteomes" id="UP000046392"/>
    </source>
</evidence>
<protein>
    <recommendedName>
        <fullName evidence="4">Prolyl endopeptidase</fullName>
        <ecNumber evidence="3">3.4.21.26</ecNumber>
    </recommendedName>
    <alternativeName>
        <fullName evidence="8">Post-proline cleaving enzyme</fullName>
    </alternativeName>
</protein>
<evidence type="ECO:0000256" key="9">
    <source>
        <dbReference type="SAM" id="MobiDB-lite"/>
    </source>
</evidence>
<evidence type="ECO:0000256" key="10">
    <source>
        <dbReference type="SAM" id="Phobius"/>
    </source>
</evidence>
<feature type="region of interest" description="Disordered" evidence="9">
    <location>
        <begin position="40"/>
        <end position="327"/>
    </location>
</feature>
<keyword evidence="6" id="KW-0378">Hydrolase</keyword>
<keyword evidence="7" id="KW-0720">Serine protease</keyword>
<dbReference type="Gene3D" id="3.40.50.1820">
    <property type="entry name" value="alpha/beta hydrolase"/>
    <property type="match status" value="1"/>
</dbReference>
<sequence>MRLQKLFFLIVISVPLTYFYYKCFYYFYNKKFGNYGYSRNRDSGSYEETEKEEKTIESYEDRQYHSIEHEYAESSENEKKYDSRNRDSQEGGSEERRKEYENEMKNNNNDDIYNNYGEVNKKEKNIYVDYSENDNREKMRKINMNTEEESEEKKIIYDENNEKDEDKSDKDESKEKKFYSAEDYKGMINYDEYTEKSSKSNEKGKKINVKSEEEYEKKEVISEEETEEKSVEYKGQIRPMENEGSEENEENKEDEENKESVENNEDEENKEDEESEEKKENEEKDNESGEIEEKVEKEEESEEIEEKVGKDEGEENNEDKENDSKNLSIEEENENIIYILLHLFYLITNLHAQEVQPSPQPLISEYSSPLGKSSPLAFIPGNRRIYPSTIEINVTKYPLFTRDGHCAEQFFGQTVYCPYRQLENAKSEKTIDFIKSFNNLSNNYLKKIKIREKLEKKIREYLKFGKYSLFERHGKYFYYFHRSGLNKHSVMMRRKSTSDYPEVYFDITKHYLKNHTVFNGFVFSADGKKMAYMVKTLGSKFSMIRFLDEKGKHLNDKINDVQFSSMAFAFGGKGFFYSTFDSLKNKQGKITKLERHSLYYHVMGKSANDDVKVVTFPQKKDAIVMGMVSNDERYLYIKVAESNKQKYPMVLYCDLKQYKDGKIKGELKMKPLLSDIPGNINIISFFNDEIIAILSTMKNPANQIIKIKLSKDKKKKNKWSTFLKYKKKRPVQYVTPVGKKYLVVYFLEDVDKYVEIYCMKTGKFVAGIDVDFGKITGISGNYESDYIFIGISNQVSPNAIHFADLSKIKKHTFYVKMNIVVDTCIKGIIREKFVMKKVEYPSFDGKKVPMYLFHRKDVQLNGRNPLLLEGYGGFGFTPFPEYDGPVLAFVNNLRGIYALAGIRGGGEYGKPWHEAGSLLRKNNTFEDFISAAMYLIQNKYTIPAKLAIRGATNGGLLAAVVAQRRPDLFSTVIAQYGVYDMLRFHKIGSGAKWIPEYGDPSRPVFFRNLFSYSPLHNLRMPKSPIQLPSMLLIADEANPQVSYIHTVKYAAELYFRVQRGISHQTNPILVNVKLNRRLTTVSPVEKTLEAVVDIFSFIKETLNITWND</sequence>
<dbReference type="GO" id="GO:0005829">
    <property type="term" value="C:cytosol"/>
    <property type="evidence" value="ECO:0007669"/>
    <property type="project" value="TreeGrafter"/>
</dbReference>
<evidence type="ECO:0000259" key="11">
    <source>
        <dbReference type="Pfam" id="PF00326"/>
    </source>
</evidence>
<evidence type="ECO:0000256" key="2">
    <source>
        <dbReference type="ARBA" id="ARBA00005228"/>
    </source>
</evidence>
<dbReference type="AlphaFoldDB" id="A0A0N5CCI1"/>
<dbReference type="GO" id="GO:0006508">
    <property type="term" value="P:proteolysis"/>
    <property type="evidence" value="ECO:0007669"/>
    <property type="project" value="UniProtKB-KW"/>
</dbReference>
<feature type="domain" description="Peptidase S9A N-terminal" evidence="12">
    <location>
        <begin position="400"/>
        <end position="809"/>
    </location>
</feature>
<reference evidence="14" key="1">
    <citation type="submission" date="2017-02" db="UniProtKB">
        <authorList>
            <consortium name="WormBaseParasite"/>
        </authorList>
    </citation>
    <scope>IDENTIFICATION</scope>
</reference>
<feature type="compositionally biased region" description="Basic and acidic residues" evidence="9">
    <location>
        <begin position="193"/>
        <end position="221"/>
    </location>
</feature>
<keyword evidence="10" id="KW-0472">Membrane</keyword>
<feature type="compositionally biased region" description="Acidic residues" evidence="9">
    <location>
        <begin position="312"/>
        <end position="321"/>
    </location>
</feature>
<evidence type="ECO:0000256" key="4">
    <source>
        <dbReference type="ARBA" id="ARBA00016310"/>
    </source>
</evidence>
<evidence type="ECO:0000256" key="7">
    <source>
        <dbReference type="ARBA" id="ARBA00022825"/>
    </source>
</evidence>
<evidence type="ECO:0000259" key="12">
    <source>
        <dbReference type="Pfam" id="PF02897"/>
    </source>
</evidence>
<dbReference type="InterPro" id="IPR029058">
    <property type="entry name" value="AB_hydrolase_fold"/>
</dbReference>
<dbReference type="Proteomes" id="UP000046392">
    <property type="component" value="Unplaced"/>
</dbReference>
<dbReference type="InterPro" id="IPR023302">
    <property type="entry name" value="Pept_S9A_N"/>
</dbReference>
<dbReference type="EC" id="3.4.21.26" evidence="3"/>
<evidence type="ECO:0000256" key="6">
    <source>
        <dbReference type="ARBA" id="ARBA00022801"/>
    </source>
</evidence>
<feature type="domain" description="Peptidase S9 prolyl oligopeptidase catalytic" evidence="11">
    <location>
        <begin position="889"/>
        <end position="1099"/>
    </location>
</feature>
<comment type="catalytic activity">
    <reaction evidence="1">
        <text>Hydrolysis of Pro-|-Xaa &gt;&gt; Ala-|-Xaa in oligopeptides.</text>
        <dbReference type="EC" id="3.4.21.26"/>
    </reaction>
</comment>
<evidence type="ECO:0000256" key="3">
    <source>
        <dbReference type="ARBA" id="ARBA00011897"/>
    </source>
</evidence>
<accession>A0A0N5CCI1</accession>
<dbReference type="InterPro" id="IPR001375">
    <property type="entry name" value="Peptidase_S9_cat"/>
</dbReference>
<feature type="transmembrane region" description="Helical" evidence="10">
    <location>
        <begin position="7"/>
        <end position="28"/>
    </location>
</feature>
<feature type="compositionally biased region" description="Basic and acidic residues" evidence="9">
    <location>
        <begin position="164"/>
        <end position="185"/>
    </location>
</feature>
<dbReference type="PRINTS" id="PR00862">
    <property type="entry name" value="PROLIGOPTASE"/>
</dbReference>
<dbReference type="PANTHER" id="PTHR42881">
    <property type="entry name" value="PROLYL ENDOPEPTIDASE"/>
    <property type="match status" value="1"/>
</dbReference>
<proteinExistence type="inferred from homology"/>
<dbReference type="InterPro" id="IPR051167">
    <property type="entry name" value="Prolyl_oligopep/macrocyclase"/>
</dbReference>
<dbReference type="GO" id="GO:0070012">
    <property type="term" value="F:oligopeptidase activity"/>
    <property type="evidence" value="ECO:0007669"/>
    <property type="project" value="TreeGrafter"/>
</dbReference>
<dbReference type="Pfam" id="PF00326">
    <property type="entry name" value="Peptidase_S9"/>
    <property type="match status" value="1"/>
</dbReference>
<keyword evidence="10" id="KW-1133">Transmembrane helix</keyword>
<feature type="compositionally biased region" description="Basic and acidic residues" evidence="9">
    <location>
        <begin position="51"/>
        <end position="104"/>
    </location>
</feature>
<name>A0A0N5CCI1_STREA</name>
<evidence type="ECO:0000256" key="5">
    <source>
        <dbReference type="ARBA" id="ARBA00022670"/>
    </source>
</evidence>
<comment type="similarity">
    <text evidence="2">Belongs to the peptidase S9A family.</text>
</comment>
<evidence type="ECO:0000256" key="1">
    <source>
        <dbReference type="ARBA" id="ARBA00001070"/>
    </source>
</evidence>
<dbReference type="WBParaSite" id="SPAL_0001559000.1">
    <property type="protein sequence ID" value="SPAL_0001559000.1"/>
    <property type="gene ID" value="SPAL_0001559000"/>
</dbReference>
<dbReference type="SUPFAM" id="SSF53474">
    <property type="entry name" value="alpha/beta-Hydrolases"/>
    <property type="match status" value="1"/>
</dbReference>
<evidence type="ECO:0000313" key="14">
    <source>
        <dbReference type="WBParaSite" id="SPAL_0001559000.1"/>
    </source>
</evidence>
<keyword evidence="5" id="KW-0645">Protease</keyword>
<dbReference type="Pfam" id="PF02897">
    <property type="entry name" value="Peptidase_S9_N"/>
    <property type="match status" value="1"/>
</dbReference>
<feature type="compositionally biased region" description="Acidic residues" evidence="9">
    <location>
        <begin position="243"/>
        <end position="275"/>
    </location>
</feature>
<feature type="compositionally biased region" description="Low complexity" evidence="9">
    <location>
        <begin position="105"/>
        <end position="115"/>
    </location>
</feature>
<dbReference type="Gene3D" id="2.130.10.120">
    <property type="entry name" value="Prolyl oligopeptidase, N-terminal domain"/>
    <property type="match status" value="1"/>
</dbReference>
<keyword evidence="10" id="KW-0812">Transmembrane</keyword>